<dbReference type="InterPro" id="IPR025629">
    <property type="entry name" value="DUF4287"/>
</dbReference>
<dbReference type="AlphaFoldDB" id="A0A4V3D8U6"/>
<protein>
    <submittedName>
        <fullName evidence="2">Uncharacterized protein DUF4287</fullName>
    </submittedName>
</protein>
<accession>A0A4V3D8U6</accession>
<gene>
    <name evidence="2" type="ORF">EV190_10418</name>
</gene>
<dbReference type="Pfam" id="PF14117">
    <property type="entry name" value="DUF4287"/>
    <property type="match status" value="1"/>
</dbReference>
<sequence>MFPQPTHSGVSVSFQAYLDAIEDKTGLTPRTLVDRAREKGFDSPSVKAGTIVQWLADDYGLGRGHAQALVHVIKKGPRISAKHVGTTGTHRDASDTLWLDGKATRPR</sequence>
<reference evidence="2 3" key="1">
    <citation type="submission" date="2019-03" db="EMBL/GenBank/DDBJ databases">
        <title>Genomic Encyclopedia of Type Strains, Phase IV (KMG-IV): sequencing the most valuable type-strain genomes for metagenomic binning, comparative biology and taxonomic classification.</title>
        <authorList>
            <person name="Goeker M."/>
        </authorList>
    </citation>
    <scope>NUCLEOTIDE SEQUENCE [LARGE SCALE GENOMIC DNA]</scope>
    <source>
        <strain evidence="2 3">DSM 46770</strain>
    </source>
</reference>
<comment type="caution">
    <text evidence="2">The sequence shown here is derived from an EMBL/GenBank/DDBJ whole genome shotgun (WGS) entry which is preliminary data.</text>
</comment>
<proteinExistence type="predicted"/>
<feature type="region of interest" description="Disordered" evidence="1">
    <location>
        <begin position="81"/>
        <end position="107"/>
    </location>
</feature>
<keyword evidence="3" id="KW-1185">Reference proteome</keyword>
<name>A0A4V3D8U6_9ACTN</name>
<evidence type="ECO:0000313" key="2">
    <source>
        <dbReference type="EMBL" id="TDQ53229.1"/>
    </source>
</evidence>
<organism evidence="2 3">
    <name type="scientific">Actinorugispora endophytica</name>
    <dbReference type="NCBI Taxonomy" id="1605990"/>
    <lineage>
        <taxon>Bacteria</taxon>
        <taxon>Bacillati</taxon>
        <taxon>Actinomycetota</taxon>
        <taxon>Actinomycetes</taxon>
        <taxon>Streptosporangiales</taxon>
        <taxon>Nocardiopsidaceae</taxon>
        <taxon>Actinorugispora</taxon>
    </lineage>
</organism>
<evidence type="ECO:0000256" key="1">
    <source>
        <dbReference type="SAM" id="MobiDB-lite"/>
    </source>
</evidence>
<dbReference type="Proteomes" id="UP000295281">
    <property type="component" value="Unassembled WGS sequence"/>
</dbReference>
<dbReference type="EMBL" id="SNYN01000004">
    <property type="protein sequence ID" value="TDQ53229.1"/>
    <property type="molecule type" value="Genomic_DNA"/>
</dbReference>
<evidence type="ECO:0000313" key="3">
    <source>
        <dbReference type="Proteomes" id="UP000295281"/>
    </source>
</evidence>